<dbReference type="EMBL" id="HBJA01147791">
    <property type="protein sequence ID" value="CAE0839485.1"/>
    <property type="molecule type" value="Transcribed_RNA"/>
</dbReference>
<accession>A0A7S4LML6</accession>
<sequence>MAGPLPTFGACQASWSAAGRFLRRVALCDAAVKGLWEGIVRMNENVRTTTQPEALVCRGHGRGYGALWSNANKIRQQSDGCRVLQRMSNDTHIVSVAWK</sequence>
<name>A0A7S4LML6_9EUGL</name>
<organism evidence="1">
    <name type="scientific">Eutreptiella gymnastica</name>
    <dbReference type="NCBI Taxonomy" id="73025"/>
    <lineage>
        <taxon>Eukaryota</taxon>
        <taxon>Discoba</taxon>
        <taxon>Euglenozoa</taxon>
        <taxon>Euglenida</taxon>
        <taxon>Spirocuta</taxon>
        <taxon>Euglenophyceae</taxon>
        <taxon>Eutreptiales</taxon>
        <taxon>Eutreptiaceae</taxon>
        <taxon>Eutreptiella</taxon>
    </lineage>
</organism>
<proteinExistence type="predicted"/>
<reference evidence="1" key="1">
    <citation type="submission" date="2021-01" db="EMBL/GenBank/DDBJ databases">
        <authorList>
            <person name="Corre E."/>
            <person name="Pelletier E."/>
            <person name="Niang G."/>
            <person name="Scheremetjew M."/>
            <person name="Finn R."/>
            <person name="Kale V."/>
            <person name="Holt S."/>
            <person name="Cochrane G."/>
            <person name="Meng A."/>
            <person name="Brown T."/>
            <person name="Cohen L."/>
        </authorList>
    </citation>
    <scope>NUCLEOTIDE SEQUENCE</scope>
    <source>
        <strain evidence="1">CCMP1594</strain>
    </source>
</reference>
<protein>
    <submittedName>
        <fullName evidence="1">Uncharacterized protein</fullName>
    </submittedName>
</protein>
<dbReference type="AlphaFoldDB" id="A0A7S4LML6"/>
<gene>
    <name evidence="1" type="ORF">EGYM00163_LOCUS50857</name>
</gene>
<evidence type="ECO:0000313" key="1">
    <source>
        <dbReference type="EMBL" id="CAE0839485.1"/>
    </source>
</evidence>